<evidence type="ECO:0000259" key="9">
    <source>
        <dbReference type="Pfam" id="PF07685"/>
    </source>
</evidence>
<dbReference type="GO" id="GO:0009236">
    <property type="term" value="P:cobalamin biosynthetic process"/>
    <property type="evidence" value="ECO:0007669"/>
    <property type="project" value="UniProtKB-UniRule"/>
</dbReference>
<evidence type="ECO:0000256" key="4">
    <source>
        <dbReference type="ARBA" id="ARBA00022840"/>
    </source>
</evidence>
<dbReference type="SUPFAM" id="SSF52317">
    <property type="entry name" value="Class I glutamine amidotransferase-like"/>
    <property type="match status" value="1"/>
</dbReference>
<comment type="pathway">
    <text evidence="7">Cofactor biosynthesis; adenosylcobalamin biosynthesis; cob(II)yrinate a,c-diamide from sirohydrochlorin (anaerobic route): step 10/10.</text>
</comment>
<dbReference type="InterPro" id="IPR011698">
    <property type="entry name" value="GATase_3"/>
</dbReference>
<dbReference type="Pfam" id="PF01656">
    <property type="entry name" value="CbiA"/>
    <property type="match status" value="1"/>
</dbReference>
<evidence type="ECO:0000256" key="2">
    <source>
        <dbReference type="ARBA" id="ARBA00022598"/>
    </source>
</evidence>
<dbReference type="Gene3D" id="3.40.50.880">
    <property type="match status" value="1"/>
</dbReference>
<keyword evidence="6 7" id="KW-0315">Glutamine amidotransferase</keyword>
<dbReference type="STRING" id="1121301.SAMN02745912_01306"/>
<evidence type="ECO:0000313" key="11">
    <source>
        <dbReference type="Proteomes" id="UP000184465"/>
    </source>
</evidence>
<evidence type="ECO:0000313" key="10">
    <source>
        <dbReference type="EMBL" id="SHJ84406.1"/>
    </source>
</evidence>
<comment type="catalytic activity">
    <reaction evidence="7">
        <text>cob(II)yrinate + 2 L-glutamine + 2 ATP + 2 H2O = cob(II)yrinate a,c diamide + 2 L-glutamate + 2 ADP + 2 phosphate + 2 H(+)</text>
        <dbReference type="Rhea" id="RHEA:26289"/>
        <dbReference type="ChEBI" id="CHEBI:15377"/>
        <dbReference type="ChEBI" id="CHEBI:15378"/>
        <dbReference type="ChEBI" id="CHEBI:29985"/>
        <dbReference type="ChEBI" id="CHEBI:30616"/>
        <dbReference type="ChEBI" id="CHEBI:43474"/>
        <dbReference type="ChEBI" id="CHEBI:58359"/>
        <dbReference type="ChEBI" id="CHEBI:58537"/>
        <dbReference type="ChEBI" id="CHEBI:58894"/>
        <dbReference type="ChEBI" id="CHEBI:456216"/>
        <dbReference type="EC" id="6.3.5.11"/>
    </reaction>
</comment>
<feature type="site" description="Increases nucleophilicity of active site Cys" evidence="7">
    <location>
        <position position="437"/>
    </location>
</feature>
<reference evidence="10 11" key="1">
    <citation type="submission" date="2016-11" db="EMBL/GenBank/DDBJ databases">
        <authorList>
            <person name="Jaros S."/>
            <person name="Januszkiewicz K."/>
            <person name="Wedrychowicz H."/>
        </authorList>
    </citation>
    <scope>NUCLEOTIDE SEQUENCE [LARGE SCALE GENOMIC DNA]</scope>
    <source>
        <strain evidence="10 11">DSM 15212</strain>
    </source>
</reference>
<dbReference type="InterPro" id="IPR029062">
    <property type="entry name" value="Class_I_gatase-like"/>
</dbReference>
<keyword evidence="7" id="KW-0169">Cobalamin biosynthesis</keyword>
<dbReference type="UniPathway" id="UPA00148">
    <property type="reaction ID" value="UER00231"/>
</dbReference>
<organism evidence="10 11">
    <name type="scientific">Paramaledivibacter caminithermalis (strain DSM 15212 / CIP 107654 / DViRD3)</name>
    <name type="common">Clostridium caminithermale</name>
    <dbReference type="NCBI Taxonomy" id="1121301"/>
    <lineage>
        <taxon>Bacteria</taxon>
        <taxon>Bacillati</taxon>
        <taxon>Bacillota</taxon>
        <taxon>Clostridia</taxon>
        <taxon>Peptostreptococcales</taxon>
        <taxon>Caminicellaceae</taxon>
        <taxon>Paramaledivibacter</taxon>
    </lineage>
</organism>
<feature type="active site" description="Nucleophile" evidence="7">
    <location>
        <position position="331"/>
    </location>
</feature>
<feature type="domain" description="CobQ/CobB/MinD/ParA nucleotide binding" evidence="8">
    <location>
        <begin position="6"/>
        <end position="192"/>
    </location>
</feature>
<dbReference type="InterPro" id="IPR027417">
    <property type="entry name" value="P-loop_NTPase"/>
</dbReference>
<feature type="domain" description="CobB/CobQ-like glutamine amidotransferase" evidence="9">
    <location>
        <begin position="248"/>
        <end position="443"/>
    </location>
</feature>
<dbReference type="PANTHER" id="PTHR43873">
    <property type="entry name" value="COBYRINATE A,C-DIAMIDE SYNTHASE"/>
    <property type="match status" value="1"/>
</dbReference>
<dbReference type="Gene3D" id="3.40.50.300">
    <property type="entry name" value="P-loop containing nucleotide triphosphate hydrolases"/>
    <property type="match status" value="2"/>
</dbReference>
<dbReference type="HAMAP" id="MF_00027">
    <property type="entry name" value="CobB_CbiA"/>
    <property type="match status" value="1"/>
</dbReference>
<keyword evidence="3 7" id="KW-0547">Nucleotide-binding</keyword>
<comment type="similarity">
    <text evidence="7">Belongs to the CobB/CbiA family.</text>
</comment>
<sequence length="467" mass="52385">MNYPRVVIAGTQSGVGKTTISTGIMRAIALRGLDIQPYKVGPDYIDPAFHSFVTGNKSRNLDSWMLEEEVLVELFAKNSYNKTISIIEGVMGLYDGFGVEKDMGSTAHLSKILKAPVILVIDGSGMSSSAAAMALGYKLYDTDVNIMGVIVNNVSGEKHYELLKKAIEKDTGIKCFGYLKKNLNIKLESRHLGLVPSVEVKDLEKKLDELAKMVEETLDIDGIIRLANEACHLGEKNQKEPTRERIVNIGVALDKAFNFYYQDNLELLEELGANLVYFSPLKDKHLPQNLHGLYIGGGFPEIFAKELEENVEIRNEIKKASLIGMPIYAECGGLMFLANSITTLEDKKFKMVGIFNKDAIMTKRLQRFGYVYVNIDRACPISDGFDIVKAHEFHRSSLNGNKEEIYAYKVHKIRGNELQNTWQCGLVKNNTLGAYAHIHFYANKRLAKNFVNNCKIFKEKGSVKFEK</sequence>
<keyword evidence="5 7" id="KW-0460">Magnesium</keyword>
<dbReference type="PANTHER" id="PTHR43873:SF1">
    <property type="entry name" value="COBYRINATE A,C-DIAMIDE SYNTHASE"/>
    <property type="match status" value="1"/>
</dbReference>
<dbReference type="NCBIfam" id="TIGR00379">
    <property type="entry name" value="cobB"/>
    <property type="match status" value="1"/>
</dbReference>
<gene>
    <name evidence="7" type="primary">cbiA</name>
    <name evidence="10" type="ORF">SAMN02745912_01306</name>
</gene>
<dbReference type="InterPro" id="IPR002586">
    <property type="entry name" value="CobQ/CobB/MinD/ParA_Nub-bd_dom"/>
</dbReference>
<comment type="cofactor">
    <cofactor evidence="1 7">
        <name>Mg(2+)</name>
        <dbReference type="ChEBI" id="CHEBI:18420"/>
    </cofactor>
</comment>
<dbReference type="CDD" id="cd03130">
    <property type="entry name" value="GATase1_CobB"/>
    <property type="match status" value="1"/>
</dbReference>
<accession>A0A1M6MLZ2</accession>
<dbReference type="Proteomes" id="UP000184465">
    <property type="component" value="Unassembled WGS sequence"/>
</dbReference>
<dbReference type="Pfam" id="PF07685">
    <property type="entry name" value="GATase_3"/>
    <property type="match status" value="1"/>
</dbReference>
<evidence type="ECO:0000259" key="8">
    <source>
        <dbReference type="Pfam" id="PF01656"/>
    </source>
</evidence>
<protein>
    <recommendedName>
        <fullName evidence="7">Cobyrinate a,c-diamide synthase</fullName>
        <ecNumber evidence="7">6.3.5.11</ecNumber>
    </recommendedName>
    <alternativeName>
        <fullName evidence="7">Cobyrinic acid a,c-diamide synthetase</fullName>
    </alternativeName>
</protein>
<dbReference type="AlphaFoldDB" id="A0A1M6MLZ2"/>
<evidence type="ECO:0000256" key="5">
    <source>
        <dbReference type="ARBA" id="ARBA00022842"/>
    </source>
</evidence>
<keyword evidence="11" id="KW-1185">Reference proteome</keyword>
<dbReference type="InterPro" id="IPR004484">
    <property type="entry name" value="CbiA/CobB_synth"/>
</dbReference>
<dbReference type="SUPFAM" id="SSF52540">
    <property type="entry name" value="P-loop containing nucleoside triphosphate hydrolases"/>
    <property type="match status" value="1"/>
</dbReference>
<dbReference type="RefSeq" id="WP_073148143.1">
    <property type="nucleotide sequence ID" value="NZ_FRAG01000011.1"/>
</dbReference>
<proteinExistence type="inferred from homology"/>
<comment type="domain">
    <text evidence="7">Comprises of two domains. The C-terminal domain contains the binding site for glutamine and catalyzes the hydrolysis of this substrate to glutamate and ammonia. The N-terminal domain is anticipated to bind ATP and cobyrinate and catalyzes the ultimate synthesis of the diamide product. The ammonia produced via the glutaminase domain is probably translocated to the adjacent domain via a molecular tunnel, where it reacts with an activated intermediate.</text>
</comment>
<dbReference type="EMBL" id="FRAG01000011">
    <property type="protein sequence ID" value="SHJ84406.1"/>
    <property type="molecule type" value="Genomic_DNA"/>
</dbReference>
<dbReference type="EC" id="6.3.5.11" evidence="7"/>
<dbReference type="OrthoDB" id="9764035at2"/>
<keyword evidence="4 7" id="KW-0067">ATP-binding</keyword>
<name>A0A1M6MLZ2_PARC5</name>
<dbReference type="PROSITE" id="PS51274">
    <property type="entry name" value="GATASE_COBBQ"/>
    <property type="match status" value="1"/>
</dbReference>
<dbReference type="GO" id="GO:0042242">
    <property type="term" value="F:cobyrinic acid a,c-diamide synthase activity"/>
    <property type="evidence" value="ECO:0007669"/>
    <property type="project" value="UniProtKB-UniRule"/>
</dbReference>
<comment type="function">
    <text evidence="7">Catalyzes the ATP-dependent amidation of the two carboxylate groups at positions a and c of cobyrinate, using either L-glutamine or ammonia as the nitrogen source.</text>
</comment>
<evidence type="ECO:0000256" key="1">
    <source>
        <dbReference type="ARBA" id="ARBA00001946"/>
    </source>
</evidence>
<evidence type="ECO:0000256" key="7">
    <source>
        <dbReference type="HAMAP-Rule" id="MF_00027"/>
    </source>
</evidence>
<dbReference type="CDD" id="cd05388">
    <property type="entry name" value="CobB_N"/>
    <property type="match status" value="1"/>
</dbReference>
<dbReference type="GO" id="GO:0005524">
    <property type="term" value="F:ATP binding"/>
    <property type="evidence" value="ECO:0007669"/>
    <property type="project" value="UniProtKB-UniRule"/>
</dbReference>
<comment type="miscellaneous">
    <text evidence="7">The a and c carboxylates of cobyrinate are activated for nucleophilic attack via formation of a phosphorylated intermediate by ATP. CbiA catalyzes first the amidation of the c-carboxylate, and then that of the a-carboxylate.</text>
</comment>
<keyword evidence="2 7" id="KW-0436">Ligase</keyword>
<evidence type="ECO:0000256" key="6">
    <source>
        <dbReference type="ARBA" id="ARBA00022962"/>
    </source>
</evidence>
<evidence type="ECO:0000256" key="3">
    <source>
        <dbReference type="ARBA" id="ARBA00022741"/>
    </source>
</evidence>
<dbReference type="NCBIfam" id="NF002204">
    <property type="entry name" value="PRK01077.1"/>
    <property type="match status" value="1"/>
</dbReference>